<feature type="compositionally biased region" description="Basic and acidic residues" evidence="5">
    <location>
        <begin position="318"/>
        <end position="328"/>
    </location>
</feature>
<evidence type="ECO:0000256" key="1">
    <source>
        <dbReference type="ARBA" id="ARBA00022723"/>
    </source>
</evidence>
<evidence type="ECO:0000256" key="3">
    <source>
        <dbReference type="ARBA" id="ARBA00022833"/>
    </source>
</evidence>
<evidence type="ECO:0000256" key="5">
    <source>
        <dbReference type="SAM" id="MobiDB-lite"/>
    </source>
</evidence>
<name>A0A915CTA9_9BILA</name>
<dbReference type="GO" id="GO:0000978">
    <property type="term" value="F:RNA polymerase II cis-regulatory region sequence-specific DNA binding"/>
    <property type="evidence" value="ECO:0007669"/>
    <property type="project" value="TreeGrafter"/>
</dbReference>
<feature type="compositionally biased region" description="Basic and acidic residues" evidence="5">
    <location>
        <begin position="299"/>
        <end position="310"/>
    </location>
</feature>
<keyword evidence="1" id="KW-0479">Metal-binding</keyword>
<keyword evidence="7" id="KW-1185">Reference proteome</keyword>
<dbReference type="SUPFAM" id="SSF57903">
    <property type="entry name" value="FYVE/PHD zinc finger"/>
    <property type="match status" value="2"/>
</dbReference>
<keyword evidence="3" id="KW-0862">Zinc</keyword>
<dbReference type="WBParaSite" id="jg12198">
    <property type="protein sequence ID" value="jg12198"/>
    <property type="gene ID" value="jg12198"/>
</dbReference>
<dbReference type="GO" id="GO:0006357">
    <property type="term" value="P:regulation of transcription by RNA polymerase II"/>
    <property type="evidence" value="ECO:0007669"/>
    <property type="project" value="InterPro"/>
</dbReference>
<evidence type="ECO:0000256" key="4">
    <source>
        <dbReference type="PROSITE-ProRule" id="PRU00146"/>
    </source>
</evidence>
<dbReference type="GO" id="GO:0016589">
    <property type="term" value="C:NURF complex"/>
    <property type="evidence" value="ECO:0007669"/>
    <property type="project" value="InterPro"/>
</dbReference>
<evidence type="ECO:0000313" key="7">
    <source>
        <dbReference type="Proteomes" id="UP000887574"/>
    </source>
</evidence>
<dbReference type="Proteomes" id="UP000887574">
    <property type="component" value="Unplaced"/>
</dbReference>
<keyword evidence="2 4" id="KW-0863">Zinc-finger</keyword>
<protein>
    <submittedName>
        <fullName evidence="8">PHD-type domain-containing protein</fullName>
    </submittedName>
</protein>
<feature type="region of interest" description="Disordered" evidence="5">
    <location>
        <begin position="277"/>
        <end position="366"/>
    </location>
</feature>
<sequence length="483" mass="54307">MTIYGRSQSFQPLHSSRSHSVDSLCSSNDSWHNTNTTGSSLSLISLPSEDEYWQEFGYLLDCKQIDAPVENKVPINHMSKNGSESDFSSMNVEVASSFTSHNTNTHSCCDKCSEGEFSRDVDLEEPVAKRTRRARTESLKEGLDKLSEMPKEDVIYNFLCSSNGETCKPSSANVDKPVEKCVKWHNVCRPWWLNPLFNGHDSENEKPKAIRKLRDSEDAMCDPRLISLGGNTTETKDVSFKMESIATNDEPTAYIPATTNATHLDEEKEIQENLSILESPKQAADNKRNKRNLQSSSTDKTDSEDQEGGKKSGSKRVHSVDSQKKEVSSKVQPSSHKPTSKRQNRLNQLQQQDNDADDENEASGRSVVDGSSKYCICGSISGPADSKKFYISCSKCKSYFHGKCVGLTEKKAQKLSGSWTCADCEKQKSSTEELYCVCRQPYNDKRFYVGCDSCEDWFHPECINTTQQEISQFEEFICPKCRE</sequence>
<accession>A0A915CTA9</accession>
<dbReference type="PANTHER" id="PTHR45975:SF2">
    <property type="entry name" value="NUCLEOSOME-REMODELING FACTOR SUBUNIT BPTF"/>
    <property type="match status" value="1"/>
</dbReference>
<dbReference type="AlphaFoldDB" id="A0A915CTA9"/>
<dbReference type="InterPro" id="IPR013083">
    <property type="entry name" value="Znf_RING/FYVE/PHD"/>
</dbReference>
<proteinExistence type="predicted"/>
<dbReference type="PROSITE" id="PS50016">
    <property type="entry name" value="ZF_PHD_2"/>
    <property type="match status" value="2"/>
</dbReference>
<dbReference type="SMART" id="SM00249">
    <property type="entry name" value="PHD"/>
    <property type="match status" value="2"/>
</dbReference>
<dbReference type="GO" id="GO:0008270">
    <property type="term" value="F:zinc ion binding"/>
    <property type="evidence" value="ECO:0007669"/>
    <property type="project" value="UniProtKB-KW"/>
</dbReference>
<evidence type="ECO:0000259" key="6">
    <source>
        <dbReference type="PROSITE" id="PS50016"/>
    </source>
</evidence>
<evidence type="ECO:0000313" key="8">
    <source>
        <dbReference type="WBParaSite" id="jg12198"/>
    </source>
</evidence>
<dbReference type="InterPro" id="IPR038028">
    <property type="entry name" value="BPTF"/>
</dbReference>
<dbReference type="Gene3D" id="3.30.40.10">
    <property type="entry name" value="Zinc/RING finger domain, C3HC4 (zinc finger)"/>
    <property type="match status" value="2"/>
</dbReference>
<dbReference type="InterPro" id="IPR011011">
    <property type="entry name" value="Znf_FYVE_PHD"/>
</dbReference>
<organism evidence="7 8">
    <name type="scientific">Ditylenchus dipsaci</name>
    <dbReference type="NCBI Taxonomy" id="166011"/>
    <lineage>
        <taxon>Eukaryota</taxon>
        <taxon>Metazoa</taxon>
        <taxon>Ecdysozoa</taxon>
        <taxon>Nematoda</taxon>
        <taxon>Chromadorea</taxon>
        <taxon>Rhabditida</taxon>
        <taxon>Tylenchina</taxon>
        <taxon>Tylenchomorpha</taxon>
        <taxon>Sphaerularioidea</taxon>
        <taxon>Anguinidae</taxon>
        <taxon>Anguininae</taxon>
        <taxon>Ditylenchus</taxon>
    </lineage>
</organism>
<dbReference type="InterPro" id="IPR001965">
    <property type="entry name" value="Znf_PHD"/>
</dbReference>
<feature type="domain" description="PHD-type" evidence="6">
    <location>
        <begin position="372"/>
        <end position="427"/>
    </location>
</feature>
<feature type="domain" description="PHD-type" evidence="6">
    <location>
        <begin position="433"/>
        <end position="483"/>
    </location>
</feature>
<dbReference type="PANTHER" id="PTHR45975">
    <property type="entry name" value="NUCLEOSOME-REMODELING FACTOR SUBUNIT BPTF"/>
    <property type="match status" value="1"/>
</dbReference>
<dbReference type="InterPro" id="IPR019787">
    <property type="entry name" value="Znf_PHD-finger"/>
</dbReference>
<evidence type="ECO:0000256" key="2">
    <source>
        <dbReference type="ARBA" id="ARBA00022771"/>
    </source>
</evidence>
<reference evidence="8" key="1">
    <citation type="submission" date="2022-11" db="UniProtKB">
        <authorList>
            <consortium name="WormBaseParasite"/>
        </authorList>
    </citation>
    <scope>IDENTIFICATION</scope>
</reference>
<dbReference type="Pfam" id="PF00628">
    <property type="entry name" value="PHD"/>
    <property type="match status" value="2"/>
</dbReference>